<dbReference type="AlphaFoldDB" id="A0A4R6K6M2"/>
<evidence type="ECO:0000313" key="3">
    <source>
        <dbReference type="Proteomes" id="UP000295388"/>
    </source>
</evidence>
<feature type="region of interest" description="Disordered" evidence="1">
    <location>
        <begin position="290"/>
        <end position="370"/>
    </location>
</feature>
<sequence>MSTPNAGPERNPIRRLTTAVSNWHHTRRGRSMVKGAYARAYSDARRMDKDFLERIGRADLTPGDLQVLSTAHLEAEYGNSRQVAYAQALDSIVAGRVQAAAPSAQTTRNPIKMVANRYSRWSNVRQGRATLRAGYALAEQSLKRMDPAALQRISREGVTRAALQNRIETRMDQVIRPELHQNAAAPGQVQGQAPAQTPGQAAGQAPAQAPAQSPAQAQGQAVPAPAHGQAVPAQAQGQAAPVPGQAQAGPGAAPQAGPPTIAQRIGQAAGTVSRWAQTAWSATTNAARQAAQAFTAARQNPEADPRTTEAWNSPGYTGRDNQVASRQVSPAAYEPTGIHPIVRDQSTAGPERTAAEPEQTAGEPAANHDVGKHPIVSEQATGEPVASQAAEDQKVVNQPVEVGDALAPGASSGADVKAQTPAEAQAAQAARAAQNGVPPLRKVSPEAVGAAVTQAQAGTGHSQQQQTTQETGPRAGRG</sequence>
<reference evidence="2 3" key="1">
    <citation type="submission" date="2019-03" db="EMBL/GenBank/DDBJ databases">
        <title>Genomic Encyclopedia of Type Strains, Phase III (KMG-III): the genomes of soil and plant-associated and newly described type strains.</title>
        <authorList>
            <person name="Whitman W."/>
        </authorList>
    </citation>
    <scope>NUCLEOTIDE SEQUENCE [LARGE SCALE GENOMIC DNA]</scope>
    <source>
        <strain evidence="2 3">VKM Ac-2527</strain>
    </source>
</reference>
<dbReference type="RefSeq" id="WP_133803022.1">
    <property type="nucleotide sequence ID" value="NZ_SNWQ01000014.1"/>
</dbReference>
<dbReference type="EMBL" id="SNWQ01000014">
    <property type="protein sequence ID" value="TDO45086.1"/>
    <property type="molecule type" value="Genomic_DNA"/>
</dbReference>
<name>A0A4R6K6M2_9ACTN</name>
<keyword evidence="3" id="KW-1185">Reference proteome</keyword>
<protein>
    <submittedName>
        <fullName evidence="2">Uncharacterized protein</fullName>
    </submittedName>
</protein>
<feature type="compositionally biased region" description="Low complexity" evidence="1">
    <location>
        <begin position="184"/>
        <end position="259"/>
    </location>
</feature>
<proteinExistence type="predicted"/>
<comment type="caution">
    <text evidence="2">The sequence shown here is derived from an EMBL/GenBank/DDBJ whole genome shotgun (WGS) entry which is preliminary data.</text>
</comment>
<feature type="region of interest" description="Disordered" evidence="1">
    <location>
        <begin position="184"/>
        <end position="260"/>
    </location>
</feature>
<feature type="region of interest" description="Disordered" evidence="1">
    <location>
        <begin position="404"/>
        <end position="478"/>
    </location>
</feature>
<feature type="compositionally biased region" description="Polar residues" evidence="1">
    <location>
        <begin position="309"/>
        <end position="328"/>
    </location>
</feature>
<feature type="compositionally biased region" description="Low complexity" evidence="1">
    <location>
        <begin position="418"/>
        <end position="434"/>
    </location>
</feature>
<dbReference type="Proteomes" id="UP000295388">
    <property type="component" value="Unassembled WGS sequence"/>
</dbReference>
<gene>
    <name evidence="2" type="ORF">EV643_114231</name>
</gene>
<feature type="compositionally biased region" description="Low complexity" evidence="1">
    <location>
        <begin position="290"/>
        <end position="300"/>
    </location>
</feature>
<evidence type="ECO:0000313" key="2">
    <source>
        <dbReference type="EMBL" id="TDO45086.1"/>
    </source>
</evidence>
<feature type="compositionally biased region" description="Low complexity" evidence="1">
    <location>
        <begin position="447"/>
        <end position="472"/>
    </location>
</feature>
<accession>A0A4R6K6M2</accession>
<dbReference type="OrthoDB" id="3826902at2"/>
<evidence type="ECO:0000256" key="1">
    <source>
        <dbReference type="SAM" id="MobiDB-lite"/>
    </source>
</evidence>
<organism evidence="2 3">
    <name type="scientific">Kribbella caucasensis</name>
    <dbReference type="NCBI Taxonomy" id="2512215"/>
    <lineage>
        <taxon>Bacteria</taxon>
        <taxon>Bacillati</taxon>
        <taxon>Actinomycetota</taxon>
        <taxon>Actinomycetes</taxon>
        <taxon>Propionibacteriales</taxon>
        <taxon>Kribbellaceae</taxon>
        <taxon>Kribbella</taxon>
    </lineage>
</organism>